<comment type="caution">
    <text evidence="3">The sequence shown here is derived from an EMBL/GenBank/DDBJ whole genome shotgun (WGS) entry which is preliminary data.</text>
</comment>
<dbReference type="CDD" id="cd16345">
    <property type="entry name" value="LMWP_ArsC"/>
    <property type="match status" value="1"/>
</dbReference>
<dbReference type="NCBIfam" id="NF046112">
    <property type="entry name" value="MSMEG_6209_Nter"/>
    <property type="match status" value="1"/>
</dbReference>
<feature type="domain" description="Phosphotyrosine protein phosphatase I" evidence="2">
    <location>
        <begin position="186"/>
        <end position="311"/>
    </location>
</feature>
<organism evidence="3 4">
    <name type="scientific">Microbacterium mcarthurae</name>
    <dbReference type="NCBI Taxonomy" id="3035918"/>
    <lineage>
        <taxon>Bacteria</taxon>
        <taxon>Bacillati</taxon>
        <taxon>Actinomycetota</taxon>
        <taxon>Actinomycetes</taxon>
        <taxon>Micrococcales</taxon>
        <taxon>Microbacteriaceae</taxon>
        <taxon>Microbacterium</taxon>
    </lineage>
</organism>
<evidence type="ECO:0000313" key="3">
    <source>
        <dbReference type="EMBL" id="MFM2720136.1"/>
    </source>
</evidence>
<dbReference type="SUPFAM" id="SSF52788">
    <property type="entry name" value="Phosphotyrosine protein phosphatases I"/>
    <property type="match status" value="1"/>
</dbReference>
<dbReference type="Proteomes" id="UP001630303">
    <property type="component" value="Unassembled WGS sequence"/>
</dbReference>
<dbReference type="Pfam" id="PF21234">
    <property type="entry name" value="Phosphatase-like_N"/>
    <property type="match status" value="1"/>
</dbReference>
<dbReference type="PANTHER" id="PTHR43428:SF1">
    <property type="entry name" value="ARSENATE REDUCTASE"/>
    <property type="match status" value="1"/>
</dbReference>
<protein>
    <submittedName>
        <fullName evidence="3">Arsenate reductase ArsC</fullName>
    </submittedName>
</protein>
<dbReference type="Gene3D" id="3.40.50.2300">
    <property type="match status" value="1"/>
</dbReference>
<proteinExistence type="predicted"/>
<reference evidence="3 4" key="1">
    <citation type="submission" date="2023-03" db="EMBL/GenBank/DDBJ databases">
        <title>MT1 and MT2 Draft Genomes of Novel Species.</title>
        <authorList>
            <person name="Venkateswaran K."/>
        </authorList>
    </citation>
    <scope>NUCLEOTIDE SEQUENCE [LARGE SCALE GENOMIC DNA]</scope>
    <source>
        <strain evidence="3 4">IF8SW-P5</strain>
    </source>
</reference>
<gene>
    <name evidence="3" type="ORF">P5G46_06440</name>
</gene>
<dbReference type="EMBL" id="JAROCE010000001">
    <property type="protein sequence ID" value="MFM2720136.1"/>
    <property type="molecule type" value="Genomic_DNA"/>
</dbReference>
<dbReference type="PANTHER" id="PTHR43428">
    <property type="entry name" value="ARSENATE REDUCTASE"/>
    <property type="match status" value="1"/>
</dbReference>
<keyword evidence="1" id="KW-0059">Arsenical resistance</keyword>
<dbReference type="RefSeq" id="WP_239277268.1">
    <property type="nucleotide sequence ID" value="NZ_JAROCE010000001.1"/>
</dbReference>
<dbReference type="SMART" id="SM00226">
    <property type="entry name" value="LMWPc"/>
    <property type="match status" value="1"/>
</dbReference>
<keyword evidence="4" id="KW-1185">Reference proteome</keyword>
<dbReference type="InterPro" id="IPR048716">
    <property type="entry name" value="Phosphatase-like_N"/>
</dbReference>
<dbReference type="InterPro" id="IPR023485">
    <property type="entry name" value="Ptyr_pPase"/>
</dbReference>
<evidence type="ECO:0000313" key="4">
    <source>
        <dbReference type="Proteomes" id="UP001630303"/>
    </source>
</evidence>
<sequence length="321" mass="34455">MTGDSGHRVGRPLDDRAARERAAQAAVLGDLLALRVLSALAAGAPVDDLATLLHAPTDEVADAVARLTAAEIIHADGADDVVLPATSWVRFGRLLVGDAPALPLPDDQPAVAALPASIASVAKDLSYRFSSTFSEETVSQYVVDSFLLLSQRARVKSHLPSLTARYAADRLDALASARGLMLRGTPEVLFVCVQNSGRSQIAAAYLRHLAGDRVHVRTAGSQPAAEINERVVSALADVGVPMPDEYPKPLTDEVVQAADYVVTMGCGDACPVYPGRRYMDWDLEDPLALDDRGLRRVRDRIRRHVESLLTEMDLVPQGPSR</sequence>
<evidence type="ECO:0000256" key="1">
    <source>
        <dbReference type="ARBA" id="ARBA00022849"/>
    </source>
</evidence>
<name>A0ABW9GG40_9MICO</name>
<accession>A0ABW9GG40</accession>
<dbReference type="InterPro" id="IPR036196">
    <property type="entry name" value="Ptyr_pPase_sf"/>
</dbReference>
<evidence type="ECO:0000259" key="2">
    <source>
        <dbReference type="SMART" id="SM00226"/>
    </source>
</evidence>
<dbReference type="Gene3D" id="1.10.8.1060">
    <property type="entry name" value="Corynebacterium glutamicum thioredoxin-dependent arsenate reductase, N-terminal domain"/>
    <property type="match status" value="1"/>
</dbReference>
<dbReference type="Pfam" id="PF01451">
    <property type="entry name" value="LMWPc"/>
    <property type="match status" value="1"/>
</dbReference>